<evidence type="ECO:0000256" key="5">
    <source>
        <dbReference type="ARBA" id="ARBA00022553"/>
    </source>
</evidence>
<dbReference type="PANTHER" id="PTHR44936">
    <property type="entry name" value="SENSOR PROTEIN CREC"/>
    <property type="match status" value="1"/>
</dbReference>
<evidence type="ECO:0000256" key="10">
    <source>
        <dbReference type="SAM" id="MobiDB-lite"/>
    </source>
</evidence>
<dbReference type="InterPro" id="IPR036890">
    <property type="entry name" value="HATPase_C_sf"/>
</dbReference>
<dbReference type="PROSITE" id="PS50109">
    <property type="entry name" value="HIS_KIN"/>
    <property type="match status" value="1"/>
</dbReference>
<comment type="subcellular location">
    <subcellularLocation>
        <location evidence="2">Cell membrane</location>
        <topology evidence="2">Multi-pass membrane protein</topology>
    </subcellularLocation>
</comment>
<proteinExistence type="predicted"/>
<evidence type="ECO:0000256" key="4">
    <source>
        <dbReference type="ARBA" id="ARBA00022475"/>
    </source>
</evidence>
<dbReference type="InterPro" id="IPR003660">
    <property type="entry name" value="HAMP_dom"/>
</dbReference>
<keyword evidence="7" id="KW-0547">Nucleotide-binding</keyword>
<dbReference type="InterPro" id="IPR050980">
    <property type="entry name" value="2C_sensor_his_kinase"/>
</dbReference>
<dbReference type="SUPFAM" id="SSF47384">
    <property type="entry name" value="Homodimeric domain of signal transducing histidine kinase"/>
    <property type="match status" value="1"/>
</dbReference>
<dbReference type="EMBL" id="RBZU01000011">
    <property type="protein sequence ID" value="RKP48666.1"/>
    <property type="molecule type" value="Genomic_DNA"/>
</dbReference>
<evidence type="ECO:0000256" key="1">
    <source>
        <dbReference type="ARBA" id="ARBA00000085"/>
    </source>
</evidence>
<dbReference type="InterPro" id="IPR003661">
    <property type="entry name" value="HisK_dim/P_dom"/>
</dbReference>
<keyword evidence="6" id="KW-0808">Transferase</keyword>
<feature type="compositionally biased region" description="Pro residues" evidence="10">
    <location>
        <begin position="71"/>
        <end position="83"/>
    </location>
</feature>
<dbReference type="PANTHER" id="PTHR44936:SF10">
    <property type="entry name" value="SENSOR PROTEIN RSTB"/>
    <property type="match status" value="1"/>
</dbReference>
<evidence type="ECO:0000256" key="7">
    <source>
        <dbReference type="ARBA" id="ARBA00022741"/>
    </source>
</evidence>
<dbReference type="GO" id="GO:0005524">
    <property type="term" value="F:ATP binding"/>
    <property type="evidence" value="ECO:0007669"/>
    <property type="project" value="UniProtKB-KW"/>
</dbReference>
<keyword evidence="15" id="KW-1185">Reference proteome</keyword>
<dbReference type="Proteomes" id="UP000270342">
    <property type="component" value="Unassembled WGS sequence"/>
</dbReference>
<dbReference type="SMART" id="SM00387">
    <property type="entry name" value="HATPase_c"/>
    <property type="match status" value="1"/>
</dbReference>
<dbReference type="InterPro" id="IPR005467">
    <property type="entry name" value="His_kinase_dom"/>
</dbReference>
<dbReference type="CDD" id="cd00082">
    <property type="entry name" value="HisKA"/>
    <property type="match status" value="1"/>
</dbReference>
<dbReference type="Gene3D" id="3.30.565.10">
    <property type="entry name" value="Histidine kinase-like ATPase, C-terminal domain"/>
    <property type="match status" value="1"/>
</dbReference>
<evidence type="ECO:0000313" key="14">
    <source>
        <dbReference type="EMBL" id="RKP48666.1"/>
    </source>
</evidence>
<dbReference type="Gene3D" id="1.10.287.130">
    <property type="match status" value="1"/>
</dbReference>
<keyword evidence="5" id="KW-0597">Phosphoprotein</keyword>
<keyword evidence="9" id="KW-0067">ATP-binding</keyword>
<feature type="transmembrane region" description="Helical" evidence="11">
    <location>
        <begin position="12"/>
        <end position="33"/>
    </location>
</feature>
<dbReference type="RefSeq" id="WP_121089312.1">
    <property type="nucleotide sequence ID" value="NZ_RBZU01000011.1"/>
</dbReference>
<dbReference type="Pfam" id="PF02518">
    <property type="entry name" value="HATPase_c"/>
    <property type="match status" value="1"/>
</dbReference>
<keyword evidence="8" id="KW-0418">Kinase</keyword>
<dbReference type="InterPro" id="IPR004358">
    <property type="entry name" value="Sig_transdc_His_kin-like_C"/>
</dbReference>
<dbReference type="OrthoDB" id="9804645at2"/>
<dbReference type="AlphaFoldDB" id="A0A494XJ40"/>
<comment type="caution">
    <text evidence="14">The sequence shown here is derived from an EMBL/GenBank/DDBJ whole genome shotgun (WGS) entry which is preliminary data.</text>
</comment>
<feature type="domain" description="HAMP" evidence="13">
    <location>
        <begin position="243"/>
        <end position="295"/>
    </location>
</feature>
<dbReference type="SMART" id="SM00304">
    <property type="entry name" value="HAMP"/>
    <property type="match status" value="1"/>
</dbReference>
<dbReference type="SUPFAM" id="SSF55874">
    <property type="entry name" value="ATPase domain of HSP90 chaperone/DNA topoisomerase II/histidine kinase"/>
    <property type="match status" value="1"/>
</dbReference>
<dbReference type="GO" id="GO:0005886">
    <property type="term" value="C:plasma membrane"/>
    <property type="evidence" value="ECO:0007669"/>
    <property type="project" value="UniProtKB-SubCell"/>
</dbReference>
<evidence type="ECO:0000256" key="11">
    <source>
        <dbReference type="SAM" id="Phobius"/>
    </source>
</evidence>
<gene>
    <name evidence="14" type="ORF">D7S86_21950</name>
</gene>
<sequence>MKRRFDTLFVRLALTSLVVVLLVQIGGIAIVLIQRPKHDVEGYARGLQIAVETAHMHEQSGLIEPLDFGPPGGPGHGYPPGPNPIAGLGRYAPHPHPGPGDIDRGPPHGMDGGPEGPLSGPRPDDGDGPRIPPDTDLSHRPPDMGPMHPPRRVRYVDVKASEALSLPANPIMRNRLLAVLATKLPTGTDIRVDNEQPTHLWVRYPASARWIVMPFDEPPSPPIFAELSIMAIASIVLALIAAWQLQLPVLRVAQAARAFGRSRRLPPVEPSGPRELRELAMSFNDMMRRVEEAENSQAVMLAGVAHDLKSPLMRLRLRADLLDDISERQGFLRDVESLTHIVEQFLLFANESPEPGPQIEVDDALRAQYGQDETSDESDIDALFALSLHAGRAFRLPRTLIDRLIGNLVDNALDHGEPPVSIATRRDGDHWVIEIRDHGPGIDPAQINTVIQPFVRLDSSRGGEGHCGLGLAIVHRLTQQQGGECTFANAPDGGLVVTIRLPVAGPAGAAITASKRLPS</sequence>
<name>A0A494XJ40_9BURK</name>
<evidence type="ECO:0000256" key="3">
    <source>
        <dbReference type="ARBA" id="ARBA00012438"/>
    </source>
</evidence>
<evidence type="ECO:0000259" key="12">
    <source>
        <dbReference type="PROSITE" id="PS50109"/>
    </source>
</evidence>
<evidence type="ECO:0000313" key="15">
    <source>
        <dbReference type="Proteomes" id="UP000270342"/>
    </source>
</evidence>
<dbReference type="InterPro" id="IPR036097">
    <property type="entry name" value="HisK_dim/P_sf"/>
</dbReference>
<keyword evidence="11" id="KW-0472">Membrane</keyword>
<dbReference type="PRINTS" id="PR00344">
    <property type="entry name" value="BCTRLSENSOR"/>
</dbReference>
<keyword evidence="11" id="KW-0812">Transmembrane</keyword>
<feature type="domain" description="Histidine kinase" evidence="12">
    <location>
        <begin position="303"/>
        <end position="505"/>
    </location>
</feature>
<keyword evidence="11" id="KW-1133">Transmembrane helix</keyword>
<protein>
    <recommendedName>
        <fullName evidence="3">histidine kinase</fullName>
        <ecNumber evidence="3">2.7.13.3</ecNumber>
    </recommendedName>
</protein>
<evidence type="ECO:0000256" key="6">
    <source>
        <dbReference type="ARBA" id="ARBA00022679"/>
    </source>
</evidence>
<dbReference type="InterPro" id="IPR003594">
    <property type="entry name" value="HATPase_dom"/>
</dbReference>
<dbReference type="PROSITE" id="PS50885">
    <property type="entry name" value="HAMP"/>
    <property type="match status" value="1"/>
</dbReference>
<keyword evidence="4" id="KW-1003">Cell membrane</keyword>
<accession>A0A494XJ40</accession>
<dbReference type="CDD" id="cd06225">
    <property type="entry name" value="HAMP"/>
    <property type="match status" value="1"/>
</dbReference>
<evidence type="ECO:0000256" key="9">
    <source>
        <dbReference type="ARBA" id="ARBA00022840"/>
    </source>
</evidence>
<evidence type="ECO:0000256" key="2">
    <source>
        <dbReference type="ARBA" id="ARBA00004651"/>
    </source>
</evidence>
<feature type="region of interest" description="Disordered" evidence="10">
    <location>
        <begin position="63"/>
        <end position="149"/>
    </location>
</feature>
<comment type="catalytic activity">
    <reaction evidence="1">
        <text>ATP + protein L-histidine = ADP + protein N-phospho-L-histidine.</text>
        <dbReference type="EC" id="2.7.13.3"/>
    </reaction>
</comment>
<dbReference type="SMART" id="SM00388">
    <property type="entry name" value="HisKA"/>
    <property type="match status" value="1"/>
</dbReference>
<dbReference type="GO" id="GO:0000155">
    <property type="term" value="F:phosphorelay sensor kinase activity"/>
    <property type="evidence" value="ECO:0007669"/>
    <property type="project" value="InterPro"/>
</dbReference>
<dbReference type="EC" id="2.7.13.3" evidence="3"/>
<evidence type="ECO:0000259" key="13">
    <source>
        <dbReference type="PROSITE" id="PS50885"/>
    </source>
</evidence>
<evidence type="ECO:0000256" key="8">
    <source>
        <dbReference type="ARBA" id="ARBA00022777"/>
    </source>
</evidence>
<organism evidence="14 15">
    <name type="scientific">Pararobbsia silviterrae</name>
    <dbReference type="NCBI Taxonomy" id="1792498"/>
    <lineage>
        <taxon>Bacteria</taxon>
        <taxon>Pseudomonadati</taxon>
        <taxon>Pseudomonadota</taxon>
        <taxon>Betaproteobacteria</taxon>
        <taxon>Burkholderiales</taxon>
        <taxon>Burkholderiaceae</taxon>
        <taxon>Pararobbsia</taxon>
    </lineage>
</organism>
<reference evidence="14 15" key="1">
    <citation type="submission" date="2018-10" db="EMBL/GenBank/DDBJ databases">
        <title>Robbsia sp. DHC34, isolated from soil.</title>
        <authorList>
            <person name="Gao Z.-H."/>
            <person name="Qiu L.-H."/>
        </authorList>
    </citation>
    <scope>NUCLEOTIDE SEQUENCE [LARGE SCALE GENOMIC DNA]</scope>
    <source>
        <strain evidence="14 15">DHC34</strain>
    </source>
</reference>
<dbReference type="Pfam" id="PF00672">
    <property type="entry name" value="HAMP"/>
    <property type="match status" value="1"/>
</dbReference>